<gene>
    <name evidence="3" type="ORF">SteCoe_14389</name>
    <name evidence="2" type="ORF">SteCoe_15307</name>
</gene>
<dbReference type="PANTHER" id="PTHR45703">
    <property type="entry name" value="DYNEIN HEAVY CHAIN"/>
    <property type="match status" value="1"/>
</dbReference>
<dbReference type="EMBL" id="MPUH01000294">
    <property type="protein sequence ID" value="OMJ83702.1"/>
    <property type="molecule type" value="Genomic_DNA"/>
</dbReference>
<keyword evidence="4" id="KW-1185">Reference proteome</keyword>
<dbReference type="OrthoDB" id="5593012at2759"/>
<feature type="domain" description="Dynein heavy chain linker" evidence="1">
    <location>
        <begin position="765"/>
        <end position="983"/>
    </location>
</feature>
<dbReference type="AlphaFoldDB" id="A0A1R2C691"/>
<dbReference type="InterPro" id="IPR026983">
    <property type="entry name" value="DHC"/>
</dbReference>
<dbReference type="GO" id="GO:0030286">
    <property type="term" value="C:dynein complex"/>
    <property type="evidence" value="ECO:0007669"/>
    <property type="project" value="InterPro"/>
</dbReference>
<protein>
    <recommendedName>
        <fullName evidence="1">Dynein heavy chain linker domain-containing protein</fullName>
    </recommendedName>
</protein>
<accession>A0A1R2C691</accession>
<evidence type="ECO:0000313" key="2">
    <source>
        <dbReference type="EMBL" id="OMJ83702.1"/>
    </source>
</evidence>
<dbReference type="Proteomes" id="UP000187209">
    <property type="component" value="Unassembled WGS sequence"/>
</dbReference>
<proteinExistence type="predicted"/>
<dbReference type="GO" id="GO:0051959">
    <property type="term" value="F:dynein light intermediate chain binding"/>
    <property type="evidence" value="ECO:0007669"/>
    <property type="project" value="InterPro"/>
</dbReference>
<organism evidence="3 4">
    <name type="scientific">Stentor coeruleus</name>
    <dbReference type="NCBI Taxonomy" id="5963"/>
    <lineage>
        <taxon>Eukaryota</taxon>
        <taxon>Sar</taxon>
        <taxon>Alveolata</taxon>
        <taxon>Ciliophora</taxon>
        <taxon>Postciliodesmatophora</taxon>
        <taxon>Heterotrichea</taxon>
        <taxon>Heterotrichida</taxon>
        <taxon>Stentoridae</taxon>
        <taxon>Stentor</taxon>
    </lineage>
</organism>
<comment type="caution">
    <text evidence="3">The sequence shown here is derived from an EMBL/GenBank/DDBJ whole genome shotgun (WGS) entry which is preliminary data.</text>
</comment>
<evidence type="ECO:0000259" key="1">
    <source>
        <dbReference type="Pfam" id="PF08393"/>
    </source>
</evidence>
<evidence type="ECO:0000313" key="4">
    <source>
        <dbReference type="Proteomes" id="UP000187209"/>
    </source>
</evidence>
<dbReference type="InterPro" id="IPR013602">
    <property type="entry name" value="Dynein_heavy_linker"/>
</dbReference>
<dbReference type="Pfam" id="PF08393">
    <property type="entry name" value="DHC_N2"/>
    <property type="match status" value="1"/>
</dbReference>
<sequence>MSEILRKRLANRLQADTFAKSRDKTPTGERAKLVPSLQLDQTRSLSTLKKLEKLKPISPFLPNKLEGTYTERPTGSTTPIILRDHHSNLLQNSSRNATKRKTPLKILSKLKPMHLHGDLGFNQNNPNNLFAFINKIKSDPDLHDDFWYFNRGDSPYDLILASFLKKNPDDYYTLSYRGIAHYIKGEVTFLTLEDWEREAYLYKKFKMIPFFAKYRKWKSFAIWMKRRRATMMEEVKLVLERNLPFLDNDLQEGFLSMRQKCATLSKLDILDLPVDKTRTLHEFNDDQRSKAVMRSNDIKYIEDSLLEKLKSVCSGSTDRFIRSNITGSILDKEETLTAKDLPHTHEAVIRSHLQHLGKFIRLLDYMLINAKVCFCTNVFAKLYNYAAMQSYDKSGKRSKGILYMDSVFNVTEVGFSPEINNVKTSFKRAAERAEKTIFERPFFAEAYDFSKYVKSLAEFEETPLVSDIDPVIISRNNNEIVEFQKKITLALESYGEKIKNFGQTWMAHLKTYQTNKAFKVNKLRKYDIDNLNRIIVRYKKQIETFNNLPEYVEIEIFKINLQPLKSKLLPSSLECIEKIRKFLPELANENATVILKELISNNKILSFIPGSIHDYINHSEKIKQIEDKSESLALKVLNLKDFIELLQTHLMTLSQDLKEKNSEISRNYDKMRTSLNFTLMRAEQTKYKFTKILKMEIKQVNGKLDKIAKKLRNDKFSDKTSFPKIVVELLKEVSLDVNDLYTDTRNFISYQDILELPRSNFSGVDAIKETYELLYIMWNGIYNWDIKVKNWSIQAIDKINAEDLSRQTEKYYKKALKSLKLEESGNFVGRYFMELVKRIRDYVPIIKDLLCPVFKPRHFKIIQEILGNSMNIYSGTYKFYEMIQSSIFAYKDQINSVAQSAIKEAELEEKLKKLLQPLQKYDPDSKFEIDKDLHSYSEVVAFKNLLQKTQNNLDDIIEEDHSEPLKGTIDKWKKRLSILYDTLY</sequence>
<name>A0A1R2C691_9CILI</name>
<dbReference type="GO" id="GO:0007018">
    <property type="term" value="P:microtubule-based movement"/>
    <property type="evidence" value="ECO:0007669"/>
    <property type="project" value="InterPro"/>
</dbReference>
<dbReference type="GO" id="GO:0045505">
    <property type="term" value="F:dynein intermediate chain binding"/>
    <property type="evidence" value="ECO:0007669"/>
    <property type="project" value="InterPro"/>
</dbReference>
<dbReference type="PANTHER" id="PTHR45703:SF36">
    <property type="entry name" value="DYNEIN HEAVY CHAIN, CYTOPLASMIC"/>
    <property type="match status" value="1"/>
</dbReference>
<evidence type="ECO:0000313" key="3">
    <source>
        <dbReference type="EMBL" id="OMJ84500.1"/>
    </source>
</evidence>
<reference evidence="3 4" key="1">
    <citation type="submission" date="2016-11" db="EMBL/GenBank/DDBJ databases">
        <title>The macronuclear genome of Stentor coeruleus: a giant cell with tiny introns.</title>
        <authorList>
            <person name="Slabodnick M."/>
            <person name="Ruby J.G."/>
            <person name="Reiff S.B."/>
            <person name="Swart E.C."/>
            <person name="Gosai S."/>
            <person name="Prabakaran S."/>
            <person name="Witkowska E."/>
            <person name="Larue G.E."/>
            <person name="Fisher S."/>
            <person name="Freeman R.M."/>
            <person name="Gunawardena J."/>
            <person name="Chu W."/>
            <person name="Stover N.A."/>
            <person name="Gregory B.D."/>
            <person name="Nowacki M."/>
            <person name="Derisi J."/>
            <person name="Roy S.W."/>
            <person name="Marshall W.F."/>
            <person name="Sood P."/>
        </authorList>
    </citation>
    <scope>NUCLEOTIDE SEQUENCE [LARGE SCALE GENOMIC DNA]</scope>
    <source>
        <strain evidence="3">WM001</strain>
    </source>
</reference>
<dbReference type="EMBL" id="MPUH01000267">
    <property type="protein sequence ID" value="OMJ84500.1"/>
    <property type="molecule type" value="Genomic_DNA"/>
</dbReference>
<dbReference type="Gene3D" id="1.10.287.2620">
    <property type="match status" value="1"/>
</dbReference>